<sequence>MESQPLSDNSDADSDLEELQGDIARFDESVREFLASHGDNRTVSEVIRINAETYQAWTALSSIFREQGELDRALSAMVYAAHLRPKDIGGWLSCASYALDNIGRNEEENVKTARLCFSAALRVDPQNLEARLGKASVCHRQGHYSQAILEYNFLLKQRPGDLEIVRKLAETCADNRENPTAILSAKAAYRRFFDTVTSTGAGGRFDELWYDIGIYIDLCASSGSYRETIKELKALARWMVGRVSERYWDELQSDDREWDLDNCRRDLHEPFQDSMFQLELYGESLPLELRMRLAILRLRLLEKNEAMAHLKFLDLSTPKAKDFVAEFPSVAYDLSEELMKGGVLDPAINILEIFRDSSDRPDSAILLQLGRCYILTGEPPKAEESFLASIDADEDSIDARIELANMYEKAKEGEEALILTAEALALQDAQNNQLNYGAIDITGHIRSQRSYQEELRHRLSKTDQSAVGGGCSKHSRVPRRYRPKRLAGADTLRQDEQARALKLSQQYEIVRDLKRRISEGQGYLAEEWMSASRDLVDDFRSLKRFYSWDKFLQFLRKSPCSTSTNSLAKDNELSQMYERLTRSVAPHSDHSVASSQQGMHQGISFDNWLNIFLDYAIGLAMNHQRDDAYQVCEAANDSVVFKASNHEFLIHVAWTVCAIYTNDEERCVSIARHLMRDGLMSDSNRMFALLSKLCQSPVSWYTSGPAQKFILRQIRAVDNSHEEWFTTKFDSSKAGDATSSKVDLDVCLLMLYGHILFTSTSYTYAISYFLRARSLDASNPMSTNRQYLLLQGQAFVTQYFEASEGSGARPLSERYYNTGRLFQLLGLTQLGSNLYERALRANADSCLTNSWVSIASAVVDNTPPFTTADPTLSDKTELSISTDSTWAKPSAFVAETKESESIEAGPATESFMSFEDWKEMMVQKNGQDPQDPKHRRGTETHSDERQKTHPNAAKSGEDSETSFDLGVHGDNTVKEATDNDTIHGDEHADEQLSEVGQPNLHRNKDAGKTCKERFSFASFDAGATILKTSAGAKNSKAILVENKDTYMLLECAAQSKYVIIELTDDIWVDTIVLANFEFFSSMIRHFRVSVSDRYPVKLDKWRELGTFEARNSRDIQAFLVENPQIWAKYLRLEFLTHYSNEYYCPVSLIRVHGSRMLDKWKDSETGTEEDAIGELEGEAESYDAADSENPNSSDLEESKALVATPTDISIFIDAISFQLCLPMCPVIKISTSPNNSEHLKEDASIAQHGKSLEEHLTEVVYRQATVDVPLQMVNTETKPPTAEISNTTNSPSATVEDGRNGDSVRLKNLKPVSAEASSSSSWSSPAAAPAKSSVTPVSSNRPRSNGTNAANPPPTMQEGFFNSVTKRLQQVETNLTLSLKYVEEQSKHVQDAFQRAEQKQLLKISSVLNDLNQTVLAELRNFRDQYDQIWQSTVLALESQKGQSQRDILALSARLHVLADEVVFQKRMAIVQAVLLLSCLLLVIFSRGVPIPYLGSPSDQGLSTSAAFAEILASMQRRDMYPGGSPRYPPATQTPRTPDPQGADSPSEIHMPSPPINMDDYSYQRPSPPLTPNTKLDDSAPNWQPAGHSSAIETVGYEIAGRRLSSRKPLPALPEDLSSPG</sequence>
<name>A0ACC1NYP4_9HYPO</name>
<evidence type="ECO:0000313" key="1">
    <source>
        <dbReference type="EMBL" id="KAJ2984194.1"/>
    </source>
</evidence>
<comment type="caution">
    <text evidence="1">The sequence shown here is derived from an EMBL/GenBank/DDBJ whole genome shotgun (WGS) entry which is preliminary data.</text>
</comment>
<protein>
    <submittedName>
        <fullName evidence="1">Uncharacterized protein</fullName>
    </submittedName>
</protein>
<reference evidence="1" key="1">
    <citation type="submission" date="2022-08" db="EMBL/GenBank/DDBJ databases">
        <title>Genome Sequence of Lecanicillium fungicola.</title>
        <authorList>
            <person name="Buettner E."/>
        </authorList>
    </citation>
    <scope>NUCLEOTIDE SEQUENCE</scope>
    <source>
        <strain evidence="1">Babe33</strain>
    </source>
</reference>
<dbReference type="EMBL" id="JANJQO010000004">
    <property type="protein sequence ID" value="KAJ2984194.1"/>
    <property type="molecule type" value="Genomic_DNA"/>
</dbReference>
<dbReference type="Proteomes" id="UP001143910">
    <property type="component" value="Unassembled WGS sequence"/>
</dbReference>
<accession>A0ACC1NYP4</accession>
<keyword evidence="2" id="KW-1185">Reference proteome</keyword>
<evidence type="ECO:0000313" key="2">
    <source>
        <dbReference type="Proteomes" id="UP001143910"/>
    </source>
</evidence>
<gene>
    <name evidence="1" type="ORF">NQ176_g132</name>
</gene>
<organism evidence="1 2">
    <name type="scientific">Zarea fungicola</name>
    <dbReference type="NCBI Taxonomy" id="93591"/>
    <lineage>
        <taxon>Eukaryota</taxon>
        <taxon>Fungi</taxon>
        <taxon>Dikarya</taxon>
        <taxon>Ascomycota</taxon>
        <taxon>Pezizomycotina</taxon>
        <taxon>Sordariomycetes</taxon>
        <taxon>Hypocreomycetidae</taxon>
        <taxon>Hypocreales</taxon>
        <taxon>Cordycipitaceae</taxon>
        <taxon>Zarea</taxon>
    </lineage>
</organism>
<proteinExistence type="predicted"/>